<name>A0AC34F1J7_9BILA</name>
<sequence>MEQPTLPKLTAKILESEIGESKYSPKQRSRKPVKKKDIGWPTDFRHSSHIGFMDNNSVDGIVPIEVDGKLVYVDSNTMEKIQDANLSSPVLEGKEWAIDAPVSVSPQRRPRPKRIPLLEDTSKKVFSQPVSSTDSPSSPVLYENIPFSTKKMPAPPPPTTKKPALKPLPLEASEMEEKIEISSIKSENSEKIVQIEEKINELSEELEKLRKEKAKFMAEVKIKEEEKQQKVMKEEIEYEPFIQAHVIDRLSSSVSNDVSPSIEVKEIIHSEPDDEVPHSPEWEDGLPEAIRKLSKPKKEPEPAKIHSLSKEHELEKEDIIKMKQFTESILTTEKVEAVKLAEVQPFKPVPPPRKKPQPPPSSEKPLRKSQDLESPTGSEVCRL</sequence>
<evidence type="ECO:0000313" key="1">
    <source>
        <dbReference type="Proteomes" id="UP000887579"/>
    </source>
</evidence>
<organism evidence="1 2">
    <name type="scientific">Panagrolaimus sp. ES5</name>
    <dbReference type="NCBI Taxonomy" id="591445"/>
    <lineage>
        <taxon>Eukaryota</taxon>
        <taxon>Metazoa</taxon>
        <taxon>Ecdysozoa</taxon>
        <taxon>Nematoda</taxon>
        <taxon>Chromadorea</taxon>
        <taxon>Rhabditida</taxon>
        <taxon>Tylenchina</taxon>
        <taxon>Panagrolaimomorpha</taxon>
        <taxon>Panagrolaimoidea</taxon>
        <taxon>Panagrolaimidae</taxon>
        <taxon>Panagrolaimus</taxon>
    </lineage>
</organism>
<evidence type="ECO:0000313" key="2">
    <source>
        <dbReference type="WBParaSite" id="ES5_v2.g10855.t1"/>
    </source>
</evidence>
<reference evidence="2" key="1">
    <citation type="submission" date="2022-11" db="UniProtKB">
        <authorList>
            <consortium name="WormBaseParasite"/>
        </authorList>
    </citation>
    <scope>IDENTIFICATION</scope>
</reference>
<proteinExistence type="predicted"/>
<accession>A0AC34F1J7</accession>
<dbReference type="WBParaSite" id="ES5_v2.g10855.t1">
    <property type="protein sequence ID" value="ES5_v2.g10855.t1"/>
    <property type="gene ID" value="ES5_v2.g10855"/>
</dbReference>
<dbReference type="Proteomes" id="UP000887579">
    <property type="component" value="Unplaced"/>
</dbReference>
<protein>
    <submittedName>
        <fullName evidence="2">CRIB domain-containing protein</fullName>
    </submittedName>
</protein>